<comment type="caution">
    <text evidence="1">The sequence shown here is derived from an EMBL/GenBank/DDBJ whole genome shotgun (WGS) entry which is preliminary data.</text>
</comment>
<evidence type="ECO:0000313" key="1">
    <source>
        <dbReference type="EMBL" id="MDH7638735.1"/>
    </source>
</evidence>
<proteinExistence type="predicted"/>
<keyword evidence="2" id="KW-1185">Reference proteome</keyword>
<dbReference type="RefSeq" id="WP_281044016.1">
    <property type="nucleotide sequence ID" value="NZ_JARYGZ010000001.1"/>
</dbReference>
<organism evidence="1 2">
    <name type="scientific">Sphingomonas oryzagri</name>
    <dbReference type="NCBI Taxonomy" id="3042314"/>
    <lineage>
        <taxon>Bacteria</taxon>
        <taxon>Pseudomonadati</taxon>
        <taxon>Pseudomonadota</taxon>
        <taxon>Alphaproteobacteria</taxon>
        <taxon>Sphingomonadales</taxon>
        <taxon>Sphingomonadaceae</taxon>
        <taxon>Sphingomonas</taxon>
    </lineage>
</organism>
<name>A0ABT6N0D1_9SPHN</name>
<sequence>MIAVALASLLAFGSHPAPPPRGNATSGSAFASVTTFVQSVIIRIPARKSARYRPAGDPPPSPAFKEHKGPKCIDSAAIGGAAITTPDSVDFILKGGKRVRAKLQDECPSLDYYSGFYVRAPQDGKICADRDSVHTRSGGDCQIDKFRALTPINPAK</sequence>
<gene>
    <name evidence="1" type="ORF">QGN17_08330</name>
</gene>
<dbReference type="EMBL" id="JARYGZ010000001">
    <property type="protein sequence ID" value="MDH7638735.1"/>
    <property type="molecule type" value="Genomic_DNA"/>
</dbReference>
<accession>A0ABT6N0D1</accession>
<reference evidence="1" key="1">
    <citation type="submission" date="2023-04" db="EMBL/GenBank/DDBJ databases">
        <title>Sphingomonas sp. MAHUQ-71 isolated from rice field.</title>
        <authorList>
            <person name="Huq M.A."/>
        </authorList>
    </citation>
    <scope>NUCLEOTIDE SEQUENCE</scope>
    <source>
        <strain evidence="1">MAHUQ-71</strain>
    </source>
</reference>
<protein>
    <submittedName>
        <fullName evidence="1">Uncharacterized protein</fullName>
    </submittedName>
</protein>
<evidence type="ECO:0000313" key="2">
    <source>
        <dbReference type="Proteomes" id="UP001160625"/>
    </source>
</evidence>
<dbReference type="Proteomes" id="UP001160625">
    <property type="component" value="Unassembled WGS sequence"/>
</dbReference>